<protein>
    <submittedName>
        <fullName evidence="1">DUF2000 domain-containing protein</fullName>
    </submittedName>
</protein>
<proteinExistence type="predicted"/>
<dbReference type="RefSeq" id="WP_100203269.1">
    <property type="nucleotide sequence ID" value="NZ_PGGW01000060.1"/>
</dbReference>
<evidence type="ECO:0000313" key="1">
    <source>
        <dbReference type="EMBL" id="PJE96083.1"/>
    </source>
</evidence>
<dbReference type="Pfam" id="PF09391">
    <property type="entry name" value="DUF2000"/>
    <property type="match status" value="1"/>
</dbReference>
<dbReference type="Gene3D" id="3.40.1490.10">
    <property type="entry name" value="Bit1"/>
    <property type="match status" value="1"/>
</dbReference>
<keyword evidence="2" id="KW-1185">Reference proteome</keyword>
<dbReference type="EMBL" id="PGGW01000060">
    <property type="protein sequence ID" value="PJE96083.1"/>
    <property type="molecule type" value="Genomic_DNA"/>
</dbReference>
<comment type="caution">
    <text evidence="1">The sequence shown here is derived from an EMBL/GenBank/DDBJ whole genome shotgun (WGS) entry which is preliminary data.</text>
</comment>
<organism evidence="1 2">
    <name type="scientific">Streptomyces carminius</name>
    <dbReference type="NCBI Taxonomy" id="2665496"/>
    <lineage>
        <taxon>Bacteria</taxon>
        <taxon>Bacillati</taxon>
        <taxon>Actinomycetota</taxon>
        <taxon>Actinomycetes</taxon>
        <taxon>Kitasatosporales</taxon>
        <taxon>Streptomycetaceae</taxon>
        <taxon>Streptomyces</taxon>
    </lineage>
</organism>
<accession>A0A2M8LVU9</accession>
<dbReference type="Proteomes" id="UP000230407">
    <property type="component" value="Unassembled WGS sequence"/>
</dbReference>
<dbReference type="PIRSF" id="PIRSF033736">
    <property type="entry name" value="UCP033763"/>
    <property type="match status" value="1"/>
</dbReference>
<dbReference type="SUPFAM" id="SSF102462">
    <property type="entry name" value="Peptidyl-tRNA hydrolase II"/>
    <property type="match status" value="1"/>
</dbReference>
<dbReference type="InterPro" id="IPR023476">
    <property type="entry name" value="Pep_tRNA_hydro_II_dom_sf"/>
</dbReference>
<name>A0A2M8LVU9_9ACTN</name>
<reference evidence="1 2" key="1">
    <citation type="submission" date="2017-11" db="EMBL/GenBank/DDBJ databases">
        <title>Streptomyces carmine sp. nov., a novel actinomycete isolated from Sophora alopecuroides in Xinjiang, China.</title>
        <authorList>
            <person name="Wang Y."/>
            <person name="Luo X."/>
            <person name="Wan C."/>
            <person name="Zhang L."/>
        </authorList>
    </citation>
    <scope>NUCLEOTIDE SEQUENCE [LARGE SCALE GENOMIC DNA]</scope>
    <source>
        <strain evidence="1 2">TRM SA0054</strain>
    </source>
</reference>
<dbReference type="InterPro" id="IPR017021">
    <property type="entry name" value="UCP033763"/>
</dbReference>
<dbReference type="AlphaFoldDB" id="A0A2M8LVU9"/>
<sequence>MSQPSTSASKCVLLVADHLSAGLAVNAAAVLSLSLGDRVEGLIGPEVKDADGHAHAGITLLPVPVLRAGAERIARVAARAADEEDVVVVGFTDTAQGCRTYDEYTDRMGGIPTADLTYVGLGLFGPRKPVNRLTGDLPLLR</sequence>
<gene>
    <name evidence="1" type="ORF">CUT44_20030</name>
</gene>
<evidence type="ECO:0000313" key="2">
    <source>
        <dbReference type="Proteomes" id="UP000230407"/>
    </source>
</evidence>
<dbReference type="InterPro" id="IPR018988">
    <property type="entry name" value="DUF2000"/>
</dbReference>